<dbReference type="SUPFAM" id="SSF52540">
    <property type="entry name" value="P-loop containing nucleoside triphosphate hydrolases"/>
    <property type="match status" value="1"/>
</dbReference>
<evidence type="ECO:0000259" key="2">
    <source>
        <dbReference type="Pfam" id="PF17107"/>
    </source>
</evidence>
<organism evidence="3 4">
    <name type="scientific">Heterodermia speciosa</name>
    <dbReference type="NCBI Taxonomy" id="116794"/>
    <lineage>
        <taxon>Eukaryota</taxon>
        <taxon>Fungi</taxon>
        <taxon>Dikarya</taxon>
        <taxon>Ascomycota</taxon>
        <taxon>Pezizomycotina</taxon>
        <taxon>Lecanoromycetes</taxon>
        <taxon>OSLEUM clade</taxon>
        <taxon>Lecanoromycetidae</taxon>
        <taxon>Caliciales</taxon>
        <taxon>Physciaceae</taxon>
        <taxon>Heterodermia</taxon>
    </lineage>
</organism>
<feature type="domain" description="NACHT-NTPase and P-loop NTPases N-terminal" evidence="2">
    <location>
        <begin position="11"/>
        <end position="132"/>
    </location>
</feature>
<dbReference type="EMBL" id="CAJPDS010000148">
    <property type="protein sequence ID" value="CAF9940238.1"/>
    <property type="molecule type" value="Genomic_DNA"/>
</dbReference>
<name>A0A8H3J492_9LECA</name>
<dbReference type="Pfam" id="PF17107">
    <property type="entry name" value="SesA"/>
    <property type="match status" value="1"/>
</dbReference>
<dbReference type="Gene3D" id="1.25.40.10">
    <property type="entry name" value="Tetratricopeptide repeat domain"/>
    <property type="match status" value="2"/>
</dbReference>
<accession>A0A8H3J492</accession>
<evidence type="ECO:0000313" key="4">
    <source>
        <dbReference type="Proteomes" id="UP000664521"/>
    </source>
</evidence>
<reference evidence="3" key="1">
    <citation type="submission" date="2021-03" db="EMBL/GenBank/DDBJ databases">
        <authorList>
            <person name="Tagirdzhanova G."/>
        </authorList>
    </citation>
    <scope>NUCLEOTIDE SEQUENCE</scope>
</reference>
<dbReference type="PANTHER" id="PTHR46082:SF6">
    <property type="entry name" value="AAA+ ATPASE DOMAIN-CONTAINING PROTEIN-RELATED"/>
    <property type="match status" value="1"/>
</dbReference>
<dbReference type="InterPro" id="IPR002182">
    <property type="entry name" value="NB-ARC"/>
</dbReference>
<dbReference type="AlphaFoldDB" id="A0A8H3J492"/>
<dbReference type="OrthoDB" id="1658288at2759"/>
<feature type="domain" description="NB-ARC" evidence="1">
    <location>
        <begin position="180"/>
        <end position="356"/>
    </location>
</feature>
<gene>
    <name evidence="3" type="ORF">HETSPECPRED_002214</name>
</gene>
<sequence>MDPFTAIGLASAIVTFVDIGAKIVKRLKELSEAGDVPEVFRDIRTRLPLLTSVVVGTQQNIEHLTPEAREALQEIVTQCFEQVNQLDDLVKKVVVSRGDSRLVKTVKASVSLIEEGRVQRIATALRDNVQLLTFLNVTPGEKGNPPLERQSSEPPPPYAKEIGVFLVPFSRDEDFVGRESVLQNIVSSFEKQPRVAISGIGGIGKSQIAIEYCYRFKDRNPRAHVLWVYGGNIARFYQAYKRIAQLLEIPGWDDPEESILELVYSYLSSTTSHYLLVVDNADNIEHWWPGKYKSGGLLDDPAHNLSKYLPERKSGSSQVLITTRDDRVASRLTKASKPLAIQPMSSEEASLLLRSKLSGEEIEYEKSEVDSLVEELDRLPLAISQAAAFIEENDISITEYVEALHGENAEEFLEEELDDSRRDEDSVNSIFRSWKLSYDQIRKQKPCAADVLSILAMLDRQSVPKYLLKMPEVTTSLTVLQAFNLVTARAGSQNFQIHRLVQRFVKIALLKEKTTQKWQEAALACVAREYPTEIGVAEWPVCDALAPHVHAVTAYHHDTRAARLDLAHLLCWSADFDIERGMYTQALERARKSLDIFEELVSKDDERLASATWLYGRLRYYRAQSASDMSVATDLLQKALAISKYPSLNYAESAFELAHLYYDECNEESCLKMGKASFECWKAMEGPNSVRTLDNQHDYALELAIFGHEEDAIAIWQEILERCPASDATENTKTVYTYRSLAGIAEFQGDSAMAEIFYAKLISLCEVLYHSEHVHVIDYRLSHAEQVMRQGRHDEALRLSEAILKASDHTSEWSIKASCLQTMAECYKMKQCHHEELNYRLRSLRLHEKSLGHNHKETVDAENALADCYLSSSHYQQAQSLYIKVVSWRNAGLGPRHSDTLRAMEHLAISHSYQDQDAEAEIIFLDIIGRQDSINFRLLNNLCVTLQSQGKWMALESWAQNARKSDSEYRTSIIWSWTTALEQQGKVEEALAIRAQFLTVNSPSDDPVLTRPLLVFPPARDDRRFGRMIHPRTWSA</sequence>
<dbReference type="Gene3D" id="3.40.50.300">
    <property type="entry name" value="P-loop containing nucleotide triphosphate hydrolases"/>
    <property type="match status" value="1"/>
</dbReference>
<comment type="caution">
    <text evidence="3">The sequence shown here is derived from an EMBL/GenBank/DDBJ whole genome shotgun (WGS) entry which is preliminary data.</text>
</comment>
<dbReference type="PANTHER" id="PTHR46082">
    <property type="entry name" value="ATP/GTP-BINDING PROTEIN-RELATED"/>
    <property type="match status" value="1"/>
</dbReference>
<protein>
    <recommendedName>
        <fullName evidence="5">NACHT-NTPase and P-loop NTPases N-terminal domain-containing protein</fullName>
    </recommendedName>
</protein>
<proteinExistence type="predicted"/>
<dbReference type="Pfam" id="PF13424">
    <property type="entry name" value="TPR_12"/>
    <property type="match status" value="1"/>
</dbReference>
<dbReference type="Pfam" id="PF00931">
    <property type="entry name" value="NB-ARC"/>
    <property type="match status" value="1"/>
</dbReference>
<dbReference type="Proteomes" id="UP000664521">
    <property type="component" value="Unassembled WGS sequence"/>
</dbReference>
<evidence type="ECO:0000259" key="1">
    <source>
        <dbReference type="Pfam" id="PF00931"/>
    </source>
</evidence>
<dbReference type="InterPro" id="IPR027417">
    <property type="entry name" value="P-loop_NTPase"/>
</dbReference>
<dbReference type="GO" id="GO:0043531">
    <property type="term" value="F:ADP binding"/>
    <property type="evidence" value="ECO:0007669"/>
    <property type="project" value="InterPro"/>
</dbReference>
<keyword evidence="4" id="KW-1185">Reference proteome</keyword>
<dbReference type="InterPro" id="IPR031352">
    <property type="entry name" value="SesA"/>
</dbReference>
<evidence type="ECO:0008006" key="5">
    <source>
        <dbReference type="Google" id="ProtNLM"/>
    </source>
</evidence>
<evidence type="ECO:0000313" key="3">
    <source>
        <dbReference type="EMBL" id="CAF9940238.1"/>
    </source>
</evidence>
<dbReference type="InterPro" id="IPR053137">
    <property type="entry name" value="NLR-like"/>
</dbReference>
<dbReference type="InterPro" id="IPR011990">
    <property type="entry name" value="TPR-like_helical_dom_sf"/>
</dbReference>
<dbReference type="SUPFAM" id="SSF48452">
    <property type="entry name" value="TPR-like"/>
    <property type="match status" value="2"/>
</dbReference>